<evidence type="ECO:0000256" key="6">
    <source>
        <dbReference type="ARBA" id="ARBA00011738"/>
    </source>
</evidence>
<dbReference type="Gene3D" id="3.40.50.2020">
    <property type="match status" value="1"/>
</dbReference>
<evidence type="ECO:0000256" key="2">
    <source>
        <dbReference type="ARBA" id="ARBA00003968"/>
    </source>
</evidence>
<dbReference type="CDD" id="cd06223">
    <property type="entry name" value="PRTases_typeI"/>
    <property type="match status" value="1"/>
</dbReference>
<gene>
    <name evidence="12 14" type="primary">apt</name>
    <name evidence="14" type="ORF">BWX89_00286</name>
</gene>
<dbReference type="EMBL" id="MWDQ01000026">
    <property type="protein sequence ID" value="OQB74928.1"/>
    <property type="molecule type" value="Genomic_DNA"/>
</dbReference>
<dbReference type="NCBIfam" id="NF002636">
    <property type="entry name" value="PRK02304.1-5"/>
    <property type="match status" value="1"/>
</dbReference>
<keyword evidence="11 12" id="KW-0660">Purine salvage</keyword>
<comment type="subunit">
    <text evidence="6 12">Homodimer.</text>
</comment>
<feature type="domain" description="Phosphoribosyltransferase" evidence="13">
    <location>
        <begin position="42"/>
        <end position="158"/>
    </location>
</feature>
<dbReference type="FunFam" id="3.40.50.2020:FF:000004">
    <property type="entry name" value="Adenine phosphoribosyltransferase"/>
    <property type="match status" value="1"/>
</dbReference>
<dbReference type="GO" id="GO:0006166">
    <property type="term" value="P:purine ribonucleoside salvage"/>
    <property type="evidence" value="ECO:0007669"/>
    <property type="project" value="UniProtKB-UniRule"/>
</dbReference>
<dbReference type="InterPro" id="IPR029057">
    <property type="entry name" value="PRTase-like"/>
</dbReference>
<evidence type="ECO:0000313" key="14">
    <source>
        <dbReference type="EMBL" id="OQB74928.1"/>
    </source>
</evidence>
<proteinExistence type="inferred from homology"/>
<dbReference type="Pfam" id="PF00156">
    <property type="entry name" value="Pribosyltran"/>
    <property type="match status" value="1"/>
</dbReference>
<evidence type="ECO:0000256" key="9">
    <source>
        <dbReference type="ARBA" id="ARBA00022676"/>
    </source>
</evidence>
<dbReference type="GO" id="GO:0002055">
    <property type="term" value="F:adenine binding"/>
    <property type="evidence" value="ECO:0007669"/>
    <property type="project" value="TreeGrafter"/>
</dbReference>
<evidence type="ECO:0000256" key="4">
    <source>
        <dbReference type="ARBA" id="ARBA00004659"/>
    </source>
</evidence>
<comment type="function">
    <text evidence="2 12">Catalyzes a salvage reaction resulting in the formation of AMP, that is energically less costly than de novo synthesis.</text>
</comment>
<dbReference type="NCBIfam" id="NF002634">
    <property type="entry name" value="PRK02304.1-3"/>
    <property type="match status" value="1"/>
</dbReference>
<evidence type="ECO:0000259" key="13">
    <source>
        <dbReference type="Pfam" id="PF00156"/>
    </source>
</evidence>
<dbReference type="SUPFAM" id="SSF53271">
    <property type="entry name" value="PRTase-like"/>
    <property type="match status" value="1"/>
</dbReference>
<dbReference type="AlphaFoldDB" id="A0A1V6CDE4"/>
<evidence type="ECO:0000256" key="12">
    <source>
        <dbReference type="HAMAP-Rule" id="MF_00004"/>
    </source>
</evidence>
<evidence type="ECO:0000256" key="10">
    <source>
        <dbReference type="ARBA" id="ARBA00022679"/>
    </source>
</evidence>
<comment type="catalytic activity">
    <reaction evidence="1 12">
        <text>AMP + diphosphate = 5-phospho-alpha-D-ribose 1-diphosphate + adenine</text>
        <dbReference type="Rhea" id="RHEA:16609"/>
        <dbReference type="ChEBI" id="CHEBI:16708"/>
        <dbReference type="ChEBI" id="CHEBI:33019"/>
        <dbReference type="ChEBI" id="CHEBI:58017"/>
        <dbReference type="ChEBI" id="CHEBI:456215"/>
        <dbReference type="EC" id="2.4.2.7"/>
    </reaction>
</comment>
<dbReference type="NCBIfam" id="TIGR01090">
    <property type="entry name" value="apt"/>
    <property type="match status" value="1"/>
</dbReference>
<evidence type="ECO:0000256" key="8">
    <source>
        <dbReference type="ARBA" id="ARBA00022490"/>
    </source>
</evidence>
<dbReference type="InterPro" id="IPR000836">
    <property type="entry name" value="PRTase_dom"/>
</dbReference>
<sequence>MKELYDAIRTIPDFPKKGVLFRDITPLIRDGHLFTKTIELFSENIPEETTKIVAIESRGFIFGGAVACKTNMGFVPIRKFGKLPCKTIKYTYSLEYGQDIIEIPADSFENGEKVVLIDDVLATGGTANAACSIIESAGAKISRILFLVELKDMKGREKLTKYNIYNILTL</sequence>
<dbReference type="UniPathway" id="UPA00588">
    <property type="reaction ID" value="UER00646"/>
</dbReference>
<organism evidence="14">
    <name type="scientific">candidate division TA06 bacterium ADurb.Bin131</name>
    <dbReference type="NCBI Taxonomy" id="1852827"/>
    <lineage>
        <taxon>Bacteria</taxon>
        <taxon>Bacteria division TA06</taxon>
    </lineage>
</organism>
<protein>
    <recommendedName>
        <fullName evidence="7 12">Adenine phosphoribosyltransferase</fullName>
        <shortName evidence="12">APRT</shortName>
        <ecNumber evidence="7 12">2.4.2.7</ecNumber>
    </recommendedName>
</protein>
<dbReference type="GO" id="GO:0006168">
    <property type="term" value="P:adenine salvage"/>
    <property type="evidence" value="ECO:0007669"/>
    <property type="project" value="InterPro"/>
</dbReference>
<accession>A0A1V6CDE4</accession>
<dbReference type="PANTHER" id="PTHR32315">
    <property type="entry name" value="ADENINE PHOSPHORIBOSYLTRANSFERASE"/>
    <property type="match status" value="1"/>
</dbReference>
<keyword evidence="9 12" id="KW-0328">Glycosyltransferase</keyword>
<dbReference type="Proteomes" id="UP000485562">
    <property type="component" value="Unassembled WGS sequence"/>
</dbReference>
<name>A0A1V6CDE4_UNCT6</name>
<comment type="pathway">
    <text evidence="4 12">Purine metabolism; AMP biosynthesis via salvage pathway; AMP from adenine: step 1/1.</text>
</comment>
<comment type="subcellular location">
    <subcellularLocation>
        <location evidence="3 12">Cytoplasm</location>
    </subcellularLocation>
</comment>
<dbReference type="PANTHER" id="PTHR32315:SF3">
    <property type="entry name" value="ADENINE PHOSPHORIBOSYLTRANSFERASE"/>
    <property type="match status" value="1"/>
</dbReference>
<evidence type="ECO:0000256" key="1">
    <source>
        <dbReference type="ARBA" id="ARBA00000868"/>
    </source>
</evidence>
<comment type="similarity">
    <text evidence="5 12">Belongs to the purine/pyrimidine phosphoribosyltransferase family.</text>
</comment>
<evidence type="ECO:0000256" key="3">
    <source>
        <dbReference type="ARBA" id="ARBA00004496"/>
    </source>
</evidence>
<dbReference type="GO" id="GO:0005737">
    <property type="term" value="C:cytoplasm"/>
    <property type="evidence" value="ECO:0007669"/>
    <property type="project" value="UniProtKB-SubCell"/>
</dbReference>
<dbReference type="GO" id="GO:0044209">
    <property type="term" value="P:AMP salvage"/>
    <property type="evidence" value="ECO:0007669"/>
    <property type="project" value="UniProtKB-UniRule"/>
</dbReference>
<dbReference type="GO" id="GO:0016208">
    <property type="term" value="F:AMP binding"/>
    <property type="evidence" value="ECO:0007669"/>
    <property type="project" value="TreeGrafter"/>
</dbReference>
<dbReference type="InterPro" id="IPR050054">
    <property type="entry name" value="UPRTase/APRTase"/>
</dbReference>
<comment type="caution">
    <text evidence="14">The sequence shown here is derived from an EMBL/GenBank/DDBJ whole genome shotgun (WGS) entry which is preliminary data.</text>
</comment>
<dbReference type="EC" id="2.4.2.7" evidence="7 12"/>
<evidence type="ECO:0000256" key="7">
    <source>
        <dbReference type="ARBA" id="ARBA00011893"/>
    </source>
</evidence>
<keyword evidence="8 12" id="KW-0963">Cytoplasm</keyword>
<evidence type="ECO:0000256" key="11">
    <source>
        <dbReference type="ARBA" id="ARBA00022726"/>
    </source>
</evidence>
<dbReference type="InterPro" id="IPR005764">
    <property type="entry name" value="Ade_phspho_trans"/>
</dbReference>
<dbReference type="HAMAP" id="MF_00004">
    <property type="entry name" value="Aden_phosphoribosyltr"/>
    <property type="match status" value="1"/>
</dbReference>
<keyword evidence="10 12" id="KW-0808">Transferase</keyword>
<evidence type="ECO:0000256" key="5">
    <source>
        <dbReference type="ARBA" id="ARBA00008391"/>
    </source>
</evidence>
<reference evidence="14" key="1">
    <citation type="submission" date="2017-02" db="EMBL/GenBank/DDBJ databases">
        <title>Delving into the versatile metabolic prowess of the omnipresent phylum Bacteroidetes.</title>
        <authorList>
            <person name="Nobu M.K."/>
            <person name="Mei R."/>
            <person name="Narihiro T."/>
            <person name="Kuroda K."/>
            <person name="Liu W.-T."/>
        </authorList>
    </citation>
    <scope>NUCLEOTIDE SEQUENCE</scope>
    <source>
        <strain evidence="14">ADurb.Bin131</strain>
    </source>
</reference>
<dbReference type="GO" id="GO:0003999">
    <property type="term" value="F:adenine phosphoribosyltransferase activity"/>
    <property type="evidence" value="ECO:0007669"/>
    <property type="project" value="UniProtKB-UniRule"/>
</dbReference>